<feature type="transmembrane region" description="Helical" evidence="8">
    <location>
        <begin position="254"/>
        <end position="273"/>
    </location>
</feature>
<evidence type="ECO:0000313" key="10">
    <source>
        <dbReference type="Proteomes" id="UP000236919"/>
    </source>
</evidence>
<evidence type="ECO:0000256" key="2">
    <source>
        <dbReference type="ARBA" id="ARBA00022475"/>
    </source>
</evidence>
<gene>
    <name evidence="9" type="ORF">CYD53_109174</name>
</gene>
<dbReference type="GO" id="GO:0046872">
    <property type="term" value="F:metal ion binding"/>
    <property type="evidence" value="ECO:0007669"/>
    <property type="project" value="UniProtKB-KW"/>
</dbReference>
<evidence type="ECO:0000256" key="6">
    <source>
        <dbReference type="ARBA" id="ARBA00023136"/>
    </source>
</evidence>
<evidence type="ECO:0000256" key="4">
    <source>
        <dbReference type="ARBA" id="ARBA00022692"/>
    </source>
</evidence>
<name>A0A2S4M6W5_9HYPH</name>
<dbReference type="PANTHER" id="PTHR22926:SF3">
    <property type="entry name" value="UNDECAPRENYL-PHOSPHATE ALPHA-N-ACETYLGLUCOSAMINYL 1-PHOSPHATE TRANSFERASE"/>
    <property type="match status" value="1"/>
</dbReference>
<sequence>MFTLCANPCKPGLQHGPAPDGFARLWKPSPSRHLPRLAYGAAALDSFLAPLLILITAAAISAVLCVALRPLLARYALARPNARSSHSIPTPQGGGIAVLAGAFLALGPGLLHGPLPAGAQNDLVLVGAAAILLAVVGAWDDIRPLPASLRLVLQAACVGLVIVYAAPGLRLFPGLMPLALERVLALLAGVWFVNLVNFMDGIDWITIAGIVPLTGALALAGHAGALDLGSTWLAAALCGGLIGFAPFNKPRARLFLGDVGSLPIGLLTAYLLYRLAGTGAFAAALILPLYHLCDATLTLLRRLARGEKIWEAHRSHLYQQATTNGFSVLGIVTRIALLNLILIALAAFSLRIPDFWGQLACLAVALLLTAALLHSFARPRAAHG</sequence>
<feature type="binding site" evidence="7">
    <location>
        <position position="258"/>
    </location>
    <ligand>
        <name>Mg(2+)</name>
        <dbReference type="ChEBI" id="CHEBI:18420"/>
    </ligand>
</feature>
<dbReference type="Proteomes" id="UP000236919">
    <property type="component" value="Unassembled WGS sequence"/>
</dbReference>
<proteinExistence type="predicted"/>
<accession>A0A2S4M6W5</accession>
<evidence type="ECO:0000256" key="8">
    <source>
        <dbReference type="SAM" id="Phobius"/>
    </source>
</evidence>
<feature type="transmembrane region" description="Helical" evidence="8">
    <location>
        <begin position="355"/>
        <end position="377"/>
    </location>
</feature>
<evidence type="ECO:0000256" key="1">
    <source>
        <dbReference type="ARBA" id="ARBA00004651"/>
    </source>
</evidence>
<keyword evidence="6 8" id="KW-0472">Membrane</keyword>
<feature type="transmembrane region" description="Helical" evidence="8">
    <location>
        <begin position="321"/>
        <end position="349"/>
    </location>
</feature>
<keyword evidence="7" id="KW-0479">Metal-binding</keyword>
<evidence type="ECO:0000256" key="5">
    <source>
        <dbReference type="ARBA" id="ARBA00022989"/>
    </source>
</evidence>
<dbReference type="InterPro" id="IPR000715">
    <property type="entry name" value="Glycosyl_transferase_4"/>
</dbReference>
<feature type="transmembrane region" description="Helical" evidence="8">
    <location>
        <begin position="151"/>
        <end position="172"/>
    </location>
</feature>
<keyword evidence="4 8" id="KW-0812">Transmembrane</keyword>
<keyword evidence="3 9" id="KW-0808">Transferase</keyword>
<dbReference type="GO" id="GO:0005886">
    <property type="term" value="C:plasma membrane"/>
    <property type="evidence" value="ECO:0007669"/>
    <property type="project" value="UniProtKB-SubCell"/>
</dbReference>
<dbReference type="GO" id="GO:0009103">
    <property type="term" value="P:lipopolysaccharide biosynthetic process"/>
    <property type="evidence" value="ECO:0007669"/>
    <property type="project" value="TreeGrafter"/>
</dbReference>
<keyword evidence="5 8" id="KW-1133">Transmembrane helix</keyword>
<evidence type="ECO:0000256" key="3">
    <source>
        <dbReference type="ARBA" id="ARBA00022679"/>
    </source>
</evidence>
<dbReference type="GO" id="GO:0016780">
    <property type="term" value="F:phosphotransferase activity, for other substituted phosphate groups"/>
    <property type="evidence" value="ECO:0007669"/>
    <property type="project" value="InterPro"/>
</dbReference>
<feature type="binding site" evidence="7">
    <location>
        <position position="197"/>
    </location>
    <ligand>
        <name>Mg(2+)</name>
        <dbReference type="ChEBI" id="CHEBI:18420"/>
    </ligand>
</feature>
<feature type="transmembrane region" description="Helical" evidence="8">
    <location>
        <begin position="229"/>
        <end position="247"/>
    </location>
</feature>
<keyword evidence="10" id="KW-1185">Reference proteome</keyword>
<feature type="transmembrane region" description="Helical" evidence="8">
    <location>
        <begin position="123"/>
        <end position="139"/>
    </location>
</feature>
<keyword evidence="7" id="KW-0460">Magnesium</keyword>
<dbReference type="AlphaFoldDB" id="A0A2S4M6W5"/>
<comment type="caution">
    <text evidence="9">The sequence shown here is derived from an EMBL/GenBank/DDBJ whole genome shotgun (WGS) entry which is preliminary data.</text>
</comment>
<feature type="transmembrane region" description="Helical" evidence="8">
    <location>
        <begin position="178"/>
        <end position="197"/>
    </location>
</feature>
<dbReference type="EMBL" id="PQFZ01000009">
    <property type="protein sequence ID" value="POR50464.1"/>
    <property type="molecule type" value="Genomic_DNA"/>
</dbReference>
<dbReference type="PANTHER" id="PTHR22926">
    <property type="entry name" value="PHOSPHO-N-ACETYLMURAMOYL-PENTAPEPTIDE-TRANSFERASE"/>
    <property type="match status" value="1"/>
</dbReference>
<feature type="transmembrane region" description="Helical" evidence="8">
    <location>
        <begin position="279"/>
        <end position="300"/>
    </location>
</feature>
<comment type="cofactor">
    <cofactor evidence="7">
        <name>Mg(2+)</name>
        <dbReference type="ChEBI" id="CHEBI:18420"/>
    </cofactor>
</comment>
<organism evidence="9 10">
    <name type="scientific">Bosea psychrotolerans</name>
    <dbReference type="NCBI Taxonomy" id="1871628"/>
    <lineage>
        <taxon>Bacteria</taxon>
        <taxon>Pseudomonadati</taxon>
        <taxon>Pseudomonadota</taxon>
        <taxon>Alphaproteobacteria</taxon>
        <taxon>Hyphomicrobiales</taxon>
        <taxon>Boseaceae</taxon>
        <taxon>Bosea</taxon>
    </lineage>
</organism>
<comment type="subcellular location">
    <subcellularLocation>
        <location evidence="1">Cell membrane</location>
        <topology evidence="1">Multi-pass membrane protein</topology>
    </subcellularLocation>
</comment>
<feature type="transmembrane region" description="Helical" evidence="8">
    <location>
        <begin position="47"/>
        <end position="72"/>
    </location>
</feature>
<feature type="transmembrane region" description="Helical" evidence="8">
    <location>
        <begin position="93"/>
        <end position="111"/>
    </location>
</feature>
<dbReference type="OrthoDB" id="9783652at2"/>
<dbReference type="GO" id="GO:0071555">
    <property type="term" value="P:cell wall organization"/>
    <property type="evidence" value="ECO:0007669"/>
    <property type="project" value="TreeGrafter"/>
</dbReference>
<evidence type="ECO:0000256" key="7">
    <source>
        <dbReference type="PIRSR" id="PIRSR600715-1"/>
    </source>
</evidence>
<feature type="transmembrane region" description="Helical" evidence="8">
    <location>
        <begin position="204"/>
        <end position="223"/>
    </location>
</feature>
<dbReference type="CDD" id="cd06854">
    <property type="entry name" value="GT_WbpL_WbcO_like"/>
    <property type="match status" value="1"/>
</dbReference>
<evidence type="ECO:0000313" key="9">
    <source>
        <dbReference type="EMBL" id="POR50464.1"/>
    </source>
</evidence>
<protein>
    <submittedName>
        <fullName evidence="9">UDP-N-acetylmuramyl pentapeptide phosphotransferase/UDP-N-acetylglucosamine-1-phosphate transferase</fullName>
    </submittedName>
</protein>
<reference evidence="9 10" key="1">
    <citation type="submission" date="2018-01" db="EMBL/GenBank/DDBJ databases">
        <title>Genomic Encyclopedia of Type Strains, Phase III (KMG-III): the genomes of soil and plant-associated and newly described type strains.</title>
        <authorList>
            <person name="Whitman W."/>
        </authorList>
    </citation>
    <scope>NUCLEOTIDE SEQUENCE [LARGE SCALE GENOMIC DNA]</scope>
    <source>
        <strain evidence="9 10">1131</strain>
    </source>
</reference>
<keyword evidence="2" id="KW-1003">Cell membrane</keyword>
<dbReference type="Pfam" id="PF00953">
    <property type="entry name" value="Glycos_transf_4"/>
    <property type="match status" value="1"/>
</dbReference>
<dbReference type="GO" id="GO:0044038">
    <property type="term" value="P:cell wall macromolecule biosynthetic process"/>
    <property type="evidence" value="ECO:0007669"/>
    <property type="project" value="TreeGrafter"/>
</dbReference>